<evidence type="ECO:0008006" key="3">
    <source>
        <dbReference type="Google" id="ProtNLM"/>
    </source>
</evidence>
<sequence length="120" mass="13820">MDYSKKSDFEINWRVFVALHDGAPDFKEGENGAMVVTFTANDVQLGEHVEFEVEAESFNPCNSWADAGPIIRKNSISLISDWNEEGLWGATFRPWIYSEHENPLRAAMECYLMMHDKEEE</sequence>
<dbReference type="InterPro" id="IPR019701">
    <property type="entry name" value="Phage_P22_NinX"/>
</dbReference>
<protein>
    <recommendedName>
        <fullName evidence="3">DUF2591 domain-containing protein</fullName>
    </recommendedName>
</protein>
<evidence type="ECO:0000313" key="2">
    <source>
        <dbReference type="Proteomes" id="UP000192900"/>
    </source>
</evidence>
<dbReference type="EMBL" id="CP019706">
    <property type="protein sequence ID" value="ARJ43276.1"/>
    <property type="molecule type" value="Genomic_DNA"/>
</dbReference>
<organism evidence="1 2">
    <name type="scientific">Pantoea alhagi</name>
    <dbReference type="NCBI Taxonomy" id="1891675"/>
    <lineage>
        <taxon>Bacteria</taxon>
        <taxon>Pseudomonadati</taxon>
        <taxon>Pseudomonadota</taxon>
        <taxon>Gammaproteobacteria</taxon>
        <taxon>Enterobacterales</taxon>
        <taxon>Erwiniaceae</taxon>
        <taxon>Pantoea</taxon>
    </lineage>
</organism>
<name>A0A1W6B851_9GAMM</name>
<dbReference type="STRING" id="1891675.B1H58_15370"/>
<dbReference type="Proteomes" id="UP000192900">
    <property type="component" value="Chromosome"/>
</dbReference>
<accession>A0A1W6B851</accession>
<keyword evidence="2" id="KW-1185">Reference proteome</keyword>
<evidence type="ECO:0000313" key="1">
    <source>
        <dbReference type="EMBL" id="ARJ43276.1"/>
    </source>
</evidence>
<dbReference type="KEGG" id="palh:B1H58_15370"/>
<reference evidence="1 2" key="1">
    <citation type="submission" date="2017-02" db="EMBL/GenBank/DDBJ databases">
        <title>Complete genome sequence of the drought resistance-promoting endophyte Pantoea alhagi LTYR-11Z.</title>
        <authorList>
            <person name="Zhang L."/>
        </authorList>
    </citation>
    <scope>NUCLEOTIDE SEQUENCE [LARGE SCALE GENOMIC DNA]</scope>
    <source>
        <strain evidence="1 2">LTYR-11Z</strain>
    </source>
</reference>
<dbReference type="RefSeq" id="WP_085071332.1">
    <property type="nucleotide sequence ID" value="NZ_CP019706.1"/>
</dbReference>
<gene>
    <name evidence="1" type="ORF">B1H58_15370</name>
</gene>
<dbReference type="AlphaFoldDB" id="A0A1W6B851"/>
<dbReference type="OrthoDB" id="6504765at2"/>
<dbReference type="Pfam" id="PF10765">
    <property type="entry name" value="Phage_P22_NinX"/>
    <property type="match status" value="1"/>
</dbReference>
<proteinExistence type="predicted"/>